<proteinExistence type="predicted"/>
<reference evidence="2" key="1">
    <citation type="submission" date="2023-07" db="EMBL/GenBank/DDBJ databases">
        <title>Genomic characterization of faba bean (Vicia faba) microsymbionts in Mexican soils.</title>
        <authorList>
            <person name="Rivera Orduna F.N."/>
            <person name="Guevara-Luna J."/>
            <person name="Yan J."/>
            <person name="Arroyo-Herrera I."/>
            <person name="Li Y."/>
            <person name="Vasquez-Murrieta M.S."/>
            <person name="Wang E.T."/>
        </authorList>
    </citation>
    <scope>NUCLEOTIDE SEQUENCE [LARGE SCALE GENOMIC DNA]</scope>
    <source>
        <strain evidence="2">CH6</strain>
    </source>
</reference>
<dbReference type="EMBL" id="JAVLSH010000003">
    <property type="protein sequence ID" value="MDR9759703.1"/>
    <property type="molecule type" value="Genomic_DNA"/>
</dbReference>
<evidence type="ECO:0000313" key="2">
    <source>
        <dbReference type="Proteomes" id="UP001269402"/>
    </source>
</evidence>
<accession>A0AAW8P2P4</accession>
<protein>
    <submittedName>
        <fullName evidence="1">Uncharacterized protein</fullName>
    </submittedName>
</protein>
<name>A0AAW8P2P4_9HYPH</name>
<organism evidence="1 2">
    <name type="scientific">Rhizobium redzepovicii</name>
    <dbReference type="NCBI Taxonomy" id="2867518"/>
    <lineage>
        <taxon>Bacteria</taxon>
        <taxon>Pseudomonadati</taxon>
        <taxon>Pseudomonadota</taxon>
        <taxon>Alphaproteobacteria</taxon>
        <taxon>Hyphomicrobiales</taxon>
        <taxon>Rhizobiaceae</taxon>
        <taxon>Rhizobium/Agrobacterium group</taxon>
        <taxon>Rhizobium</taxon>
    </lineage>
</organism>
<dbReference type="Proteomes" id="UP001269402">
    <property type="component" value="Unassembled WGS sequence"/>
</dbReference>
<gene>
    <name evidence="1" type="ORF">RJJ37_08640</name>
</gene>
<comment type="caution">
    <text evidence="1">The sequence shown here is derived from an EMBL/GenBank/DDBJ whole genome shotgun (WGS) entry which is preliminary data.</text>
</comment>
<keyword evidence="2" id="KW-1185">Reference proteome</keyword>
<dbReference type="RefSeq" id="WP_179867065.1">
    <property type="nucleotide sequence ID" value="NZ_JAILYG010000017.1"/>
</dbReference>
<evidence type="ECO:0000313" key="1">
    <source>
        <dbReference type="EMBL" id="MDR9759703.1"/>
    </source>
</evidence>
<sequence length="53" mass="5948">MLRPLKSLLGSFESLITHQAVKVDGLVGDKMIDNRRRAETPYSALQPYLTTDT</sequence>
<dbReference type="AlphaFoldDB" id="A0AAW8P2P4"/>